<name>A0A6M2D7J5_RHIMP</name>
<dbReference type="EMBL" id="GHWJ01009248">
    <property type="protein sequence ID" value="NOV41985.1"/>
    <property type="molecule type" value="Transcribed_RNA"/>
</dbReference>
<protein>
    <submittedName>
        <fullName evidence="1">Uncharacterized protein</fullName>
    </submittedName>
</protein>
<evidence type="ECO:0000313" key="1">
    <source>
        <dbReference type="EMBL" id="NOV41985.1"/>
    </source>
</evidence>
<sequence length="261" mass="29533">MPGFCGVNYRIYVDDHPNHRPRCSTHAMTILMAPFHLLDQPDPSSISARSADSSVRLSSTPFSVHERATAMGPEVKFFCFAVQLCEVVVTPGPWTAEQRITVEETKRCTVGHLWRTTGTAIVAASFVGGKNSTVFTSYRCKRRFRRSVCHLTLPARCPRSTIPQQAVLHLHTSVLCVPMDLCFKICNKSPWEPFHMTHATDKLSGRSRTTSSLCFVNSPSRSSFIRVLCLPAWWSAVTWLFDHRWTLHPNTHCMQRPPYLS</sequence>
<organism evidence="1">
    <name type="scientific">Rhipicephalus microplus</name>
    <name type="common">Cattle tick</name>
    <name type="synonym">Boophilus microplus</name>
    <dbReference type="NCBI Taxonomy" id="6941"/>
    <lineage>
        <taxon>Eukaryota</taxon>
        <taxon>Metazoa</taxon>
        <taxon>Ecdysozoa</taxon>
        <taxon>Arthropoda</taxon>
        <taxon>Chelicerata</taxon>
        <taxon>Arachnida</taxon>
        <taxon>Acari</taxon>
        <taxon>Parasitiformes</taxon>
        <taxon>Ixodida</taxon>
        <taxon>Ixodoidea</taxon>
        <taxon>Ixodidae</taxon>
        <taxon>Rhipicephalinae</taxon>
        <taxon>Rhipicephalus</taxon>
        <taxon>Boophilus</taxon>
    </lineage>
</organism>
<dbReference type="VEuPathDB" id="VectorBase:LOC119180120"/>
<dbReference type="AlphaFoldDB" id="A0A6M2D7J5"/>
<reference evidence="1" key="1">
    <citation type="submission" date="2019-09" db="EMBL/GenBank/DDBJ databases">
        <title>Organ-specific transcriptomic study of the physiology of the cattle tick, Rhipicephalus microplus.</title>
        <authorList>
            <person name="Tirloni L."/>
            <person name="Braz G."/>
            <person name="Gandara A.C.P."/>
            <person name="Sabadin G.A."/>
            <person name="da Silva R.M."/>
            <person name="Guizzo M.G."/>
            <person name="Machado J.A."/>
            <person name="Costa E.P."/>
            <person name="Gomes H.F."/>
            <person name="Moraes J."/>
            <person name="Mota M.B.S."/>
            <person name="Mesquita R.D."/>
            <person name="Alvarenga P.H."/>
            <person name="Alves F."/>
            <person name="Seixas A."/>
            <person name="da Fonseca R.N."/>
            <person name="Fogaca A."/>
            <person name="Logullo C."/>
            <person name="Tanaka A."/>
            <person name="Daffre S."/>
            <person name="Termignoni C."/>
            <person name="Vaz I.S.Jr."/>
            <person name="Oliveira P.L."/>
            <person name="Ribeiro J.M."/>
        </authorList>
    </citation>
    <scope>NUCLEOTIDE SEQUENCE</scope>
    <source>
        <strain evidence="1">Porto Alegre</strain>
    </source>
</reference>
<accession>A0A6M2D7J5</accession>
<proteinExistence type="predicted"/>